<reference evidence="3 4" key="2">
    <citation type="journal article" date="2020" name="Cell Rep.">
        <title>Acquisition and Adaptation of Ultra-small Parasitic Reduced Genome Bacteria to Mammalian Hosts.</title>
        <authorList>
            <person name="McLean J.S."/>
            <person name="Bor B."/>
            <person name="Kerns K.A."/>
            <person name="Liu Q."/>
            <person name="To T.T."/>
            <person name="Solden L."/>
            <person name="Hendrickson E.L."/>
            <person name="Wrighton K."/>
            <person name="Shi W."/>
            <person name="He X."/>
        </authorList>
    </citation>
    <scope>NUCLEOTIDE SEQUENCE [LARGE SCALE GENOMIC DNA]</scope>
    <source>
        <strain evidence="3 4">TM7_CMJM_G6_1_HOT_870</strain>
    </source>
</reference>
<keyword evidence="2" id="KW-0812">Transmembrane</keyword>
<feature type="region of interest" description="Disordered" evidence="1">
    <location>
        <begin position="258"/>
        <end position="279"/>
    </location>
</feature>
<evidence type="ECO:0000313" key="4">
    <source>
        <dbReference type="Proteomes" id="UP001190925"/>
    </source>
</evidence>
<name>A0ABY0FI12_9BACT</name>
<feature type="transmembrane region" description="Helical" evidence="2">
    <location>
        <begin position="21"/>
        <end position="44"/>
    </location>
</feature>
<keyword evidence="2" id="KW-0472">Membrane</keyword>
<accession>A0ABY0FI12</accession>
<evidence type="ECO:0000313" key="3">
    <source>
        <dbReference type="EMBL" id="RYC72595.1"/>
    </source>
</evidence>
<sequence>MQDKNDAAILKRDAIRKANKVMFGAVAGASAILGIAIVGCIFLYQNIMFQGKVIGEQSKSLQNMDQNIKNIDVLKKKLVALQTNDDLRNTPKINDEDNNLRAILDALPADENVAALGASLTQKIFDVPGVSVESITPNPVAVDVNLSDKNTSETNTSATATTATTAQPTDEKDSKNKTGLKAIEVVASLTAKDVASSESGLSKLVEVLKKMERSIRSFRITNFKFEKSKGTYTLNLTLQAFYMPEYQMALDSKTVKADENAKPAGANTNTKNTTKGNVK</sequence>
<dbReference type="RefSeq" id="WP_129718805.1">
    <property type="nucleotide sequence ID" value="NZ_PRLK01000005.1"/>
</dbReference>
<dbReference type="EMBL" id="PRLK01000005">
    <property type="protein sequence ID" value="RYC72595.1"/>
    <property type="molecule type" value="Genomic_DNA"/>
</dbReference>
<feature type="compositionally biased region" description="Low complexity" evidence="1">
    <location>
        <begin position="262"/>
        <end position="279"/>
    </location>
</feature>
<protein>
    <submittedName>
        <fullName evidence="3">Uncharacterized protein</fullName>
    </submittedName>
</protein>
<feature type="region of interest" description="Disordered" evidence="1">
    <location>
        <begin position="146"/>
        <end position="175"/>
    </location>
</feature>
<organism evidence="3 4">
    <name type="scientific">Candidatus Nanogingivalis gingivitcus</name>
    <dbReference type="NCBI Taxonomy" id="2171992"/>
    <lineage>
        <taxon>Bacteria</taxon>
        <taxon>Candidatus Saccharimonadota</taxon>
        <taxon>Candidatus Nanosyncoccalia</taxon>
        <taxon>Candidatus Nanogingivales</taxon>
        <taxon>Candidatus Nanogingivalaceae</taxon>
        <taxon>Candidatus Nanogingivalis</taxon>
    </lineage>
</organism>
<gene>
    <name evidence="3" type="ORF">G6CMJM_00398</name>
</gene>
<dbReference type="Proteomes" id="UP001190925">
    <property type="component" value="Unassembled WGS sequence"/>
</dbReference>
<evidence type="ECO:0000256" key="2">
    <source>
        <dbReference type="SAM" id="Phobius"/>
    </source>
</evidence>
<reference evidence="3 4" key="1">
    <citation type="journal article" date="2018" name="bioRxiv">
        <title>Evidence of independent acquisition and adaption of ultra-small bacteria to human hosts across the highly diverse yet reduced genomes of the phylum Saccharibacteria.</title>
        <authorList>
            <person name="McLean J.S."/>
            <person name="Bor B."/>
            <person name="To T.T."/>
            <person name="Liu Q."/>
            <person name="Kearns K.A."/>
            <person name="Solden L.M."/>
            <person name="Wrighton K.C."/>
            <person name="He X."/>
            <person name="Shi W."/>
        </authorList>
    </citation>
    <scope>NUCLEOTIDE SEQUENCE [LARGE SCALE GENOMIC DNA]</scope>
    <source>
        <strain evidence="3 4">TM7_CMJM_G6_1_HOT_870</strain>
    </source>
</reference>
<proteinExistence type="predicted"/>
<keyword evidence="2" id="KW-1133">Transmembrane helix</keyword>
<comment type="caution">
    <text evidence="3">The sequence shown here is derived from an EMBL/GenBank/DDBJ whole genome shotgun (WGS) entry which is preliminary data.</text>
</comment>
<feature type="compositionally biased region" description="Low complexity" evidence="1">
    <location>
        <begin position="152"/>
        <end position="166"/>
    </location>
</feature>
<evidence type="ECO:0000256" key="1">
    <source>
        <dbReference type="SAM" id="MobiDB-lite"/>
    </source>
</evidence>
<keyword evidence="4" id="KW-1185">Reference proteome</keyword>